<evidence type="ECO:0000313" key="2">
    <source>
        <dbReference type="Proteomes" id="UP000799324"/>
    </source>
</evidence>
<organism evidence="1 2">
    <name type="scientific">Lophiostoma macrostomum CBS 122681</name>
    <dbReference type="NCBI Taxonomy" id="1314788"/>
    <lineage>
        <taxon>Eukaryota</taxon>
        <taxon>Fungi</taxon>
        <taxon>Dikarya</taxon>
        <taxon>Ascomycota</taxon>
        <taxon>Pezizomycotina</taxon>
        <taxon>Dothideomycetes</taxon>
        <taxon>Pleosporomycetidae</taxon>
        <taxon>Pleosporales</taxon>
        <taxon>Lophiostomataceae</taxon>
        <taxon>Lophiostoma</taxon>
    </lineage>
</organism>
<dbReference type="PANTHER" id="PTHR38886:SF1">
    <property type="entry name" value="NACHT-NTPASE AND P-LOOP NTPASES N-TERMINAL DOMAIN-CONTAINING PROTEIN"/>
    <property type="match status" value="1"/>
</dbReference>
<evidence type="ECO:0000313" key="1">
    <source>
        <dbReference type="EMBL" id="KAF2647169.1"/>
    </source>
</evidence>
<dbReference type="Proteomes" id="UP000799324">
    <property type="component" value="Unassembled WGS sequence"/>
</dbReference>
<gene>
    <name evidence="1" type="ORF">K491DRAFT_699806</name>
</gene>
<reference evidence="1" key="1">
    <citation type="journal article" date="2020" name="Stud. Mycol.">
        <title>101 Dothideomycetes genomes: a test case for predicting lifestyles and emergence of pathogens.</title>
        <authorList>
            <person name="Haridas S."/>
            <person name="Albert R."/>
            <person name="Binder M."/>
            <person name="Bloem J."/>
            <person name="Labutti K."/>
            <person name="Salamov A."/>
            <person name="Andreopoulos B."/>
            <person name="Baker S."/>
            <person name="Barry K."/>
            <person name="Bills G."/>
            <person name="Bluhm B."/>
            <person name="Cannon C."/>
            <person name="Castanera R."/>
            <person name="Culley D."/>
            <person name="Daum C."/>
            <person name="Ezra D."/>
            <person name="Gonzalez J."/>
            <person name="Henrissat B."/>
            <person name="Kuo A."/>
            <person name="Liang C."/>
            <person name="Lipzen A."/>
            <person name="Lutzoni F."/>
            <person name="Magnuson J."/>
            <person name="Mondo S."/>
            <person name="Nolan M."/>
            <person name="Ohm R."/>
            <person name="Pangilinan J."/>
            <person name="Park H.-J."/>
            <person name="Ramirez L."/>
            <person name="Alfaro M."/>
            <person name="Sun H."/>
            <person name="Tritt A."/>
            <person name="Yoshinaga Y."/>
            <person name="Zwiers L.-H."/>
            <person name="Turgeon B."/>
            <person name="Goodwin S."/>
            <person name="Spatafora J."/>
            <person name="Crous P."/>
            <person name="Grigoriev I."/>
        </authorList>
    </citation>
    <scope>NUCLEOTIDE SEQUENCE</scope>
    <source>
        <strain evidence="1">CBS 122681</strain>
    </source>
</reference>
<proteinExistence type="predicted"/>
<dbReference type="OrthoDB" id="3045089at2759"/>
<evidence type="ECO:0008006" key="3">
    <source>
        <dbReference type="Google" id="ProtNLM"/>
    </source>
</evidence>
<keyword evidence="2" id="KW-1185">Reference proteome</keyword>
<dbReference type="AlphaFoldDB" id="A0A6A6SHD2"/>
<sequence length="106" mass="11833">MSFGFAVGDFVAAGKLIKDIVSVLRTAARAEYQELILELHGLQLALNHVERLKAPPERQSSITSIKVAALTSTYVLDEFAKKLKKFEHLSAQHGTSKVKLWTQKLR</sequence>
<dbReference type="PANTHER" id="PTHR38886">
    <property type="entry name" value="SESA DOMAIN-CONTAINING PROTEIN"/>
    <property type="match status" value="1"/>
</dbReference>
<name>A0A6A6SHD2_9PLEO</name>
<accession>A0A6A6SHD2</accession>
<dbReference type="EMBL" id="MU004669">
    <property type="protein sequence ID" value="KAF2647169.1"/>
    <property type="molecule type" value="Genomic_DNA"/>
</dbReference>
<protein>
    <recommendedName>
        <fullName evidence="3">Fungal N-terminal domain-containing protein</fullName>
    </recommendedName>
</protein>